<evidence type="ECO:0000256" key="1">
    <source>
        <dbReference type="ARBA" id="ARBA00006082"/>
    </source>
</evidence>
<evidence type="ECO:0000313" key="2">
    <source>
        <dbReference type="EMBL" id="TDZ21915.1"/>
    </source>
</evidence>
<dbReference type="PANTHER" id="PTHR10073:SF41">
    <property type="entry name" value="MISMATCH REPAIR PROTEIN, PUTATIVE (AFU_ORTHOLOGUE AFUA_8G05820)-RELATED"/>
    <property type="match status" value="1"/>
</dbReference>
<dbReference type="GO" id="GO:0030983">
    <property type="term" value="F:mismatched DNA binding"/>
    <property type="evidence" value="ECO:0007669"/>
    <property type="project" value="InterPro"/>
</dbReference>
<dbReference type="GO" id="GO:0140664">
    <property type="term" value="F:ATP-dependent DNA damage sensor activity"/>
    <property type="evidence" value="ECO:0007669"/>
    <property type="project" value="InterPro"/>
</dbReference>
<comment type="caution">
    <text evidence="2">The sequence shown here is derived from an EMBL/GenBank/DDBJ whole genome shotgun (WGS) entry which is preliminary data.</text>
</comment>
<evidence type="ECO:0000313" key="3">
    <source>
        <dbReference type="Proteomes" id="UP000014480"/>
    </source>
</evidence>
<dbReference type="NCBIfam" id="TIGR00585">
    <property type="entry name" value="mutl"/>
    <property type="match status" value="1"/>
</dbReference>
<keyword evidence="3" id="KW-1185">Reference proteome</keyword>
<dbReference type="GO" id="GO:0032389">
    <property type="term" value="C:MutLalpha complex"/>
    <property type="evidence" value="ECO:0007669"/>
    <property type="project" value="TreeGrafter"/>
</dbReference>
<dbReference type="STRING" id="1213857.A0A484FW47"/>
<dbReference type="EMBL" id="AMCV02000011">
    <property type="protein sequence ID" value="TDZ21915.1"/>
    <property type="molecule type" value="Genomic_DNA"/>
</dbReference>
<dbReference type="Proteomes" id="UP000014480">
    <property type="component" value="Unassembled WGS sequence"/>
</dbReference>
<reference evidence="3" key="1">
    <citation type="journal article" date="2013" name="New Phytol.">
        <title>Comparative genomic and transcriptomic analyses reveal the hemibiotrophic stage shift of Colletotrichum fungi.</title>
        <authorList>
            <person name="Gan P."/>
            <person name="Ikeda K."/>
            <person name="Irieda H."/>
            <person name="Narusaka M."/>
            <person name="O'Connell R.J."/>
            <person name="Narusaka Y."/>
            <person name="Takano Y."/>
            <person name="Kubo Y."/>
            <person name="Shirasu K."/>
        </authorList>
    </citation>
    <scope>NUCLEOTIDE SEQUENCE [LARGE SCALE GENOMIC DNA]</scope>
    <source>
        <strain evidence="3">104-T / ATCC 96160 / CBS 514.97 / LARS 414 / MAFF 240422</strain>
    </source>
</reference>
<reference evidence="3" key="2">
    <citation type="journal article" date="2019" name="Mol. Plant Microbe Interact.">
        <title>Genome sequence resources for four phytopathogenic fungi from the Colletotrichum orbiculare species complex.</title>
        <authorList>
            <person name="Gan P."/>
            <person name="Tsushima A."/>
            <person name="Narusaka M."/>
            <person name="Narusaka Y."/>
            <person name="Takano Y."/>
            <person name="Kubo Y."/>
            <person name="Shirasu K."/>
        </authorList>
    </citation>
    <scope>GENOME REANNOTATION</scope>
    <source>
        <strain evidence="3">104-T / ATCC 96160 / CBS 514.97 / LARS 414 / MAFF 240422</strain>
    </source>
</reference>
<dbReference type="Gene3D" id="3.30.565.10">
    <property type="entry name" value="Histidine kinase-like ATPase, C-terminal domain"/>
    <property type="match status" value="1"/>
</dbReference>
<dbReference type="AlphaFoldDB" id="A0A484FW47"/>
<protein>
    <submittedName>
        <fullName evidence="2">PMS1 protein-like protein 1</fullName>
    </submittedName>
</protein>
<name>A0A484FW47_COLOR</name>
<dbReference type="GO" id="GO:0006298">
    <property type="term" value="P:mismatch repair"/>
    <property type="evidence" value="ECO:0007669"/>
    <property type="project" value="InterPro"/>
</dbReference>
<accession>A0A484FW47</accession>
<dbReference type="FunFam" id="3.30.565.10:FF:000017">
    <property type="entry name" value="PMS1 homolog 1, mismatch repair system component"/>
    <property type="match status" value="1"/>
</dbReference>
<dbReference type="GO" id="GO:0005524">
    <property type="term" value="F:ATP binding"/>
    <property type="evidence" value="ECO:0007669"/>
    <property type="project" value="InterPro"/>
</dbReference>
<dbReference type="InterPro" id="IPR036890">
    <property type="entry name" value="HATPase_C_sf"/>
</dbReference>
<sequence>MPIARLSQTTVRQLGSSVVIVTPASVVKELVDNAIDAGATSIEVVVSPNAVNKIQVRDNGHGISPADYDALGRRAHTSKLRTFEELQCKGGQTLGFRGDALASINIVSKLTITTRTDHEKVAEVLTLNSSGGGVMSRKLVSAPVGTTVDSSALFSGLPVRKQQTIKESRKHISDIKSLLQSYALTRPYIRLSLKVPESKGLNWSYAPCRDPNAGVGVRDAVRQVFGSDLVSQCV</sequence>
<dbReference type="SUPFAM" id="SSF55874">
    <property type="entry name" value="ATPase domain of HSP90 chaperone/DNA topoisomerase II/histidine kinase"/>
    <property type="match status" value="1"/>
</dbReference>
<dbReference type="PANTHER" id="PTHR10073">
    <property type="entry name" value="DNA MISMATCH REPAIR PROTEIN MLH, PMS, MUTL"/>
    <property type="match status" value="1"/>
</dbReference>
<gene>
    <name evidence="2" type="ORF">Cob_v005169</name>
</gene>
<proteinExistence type="inferred from homology"/>
<dbReference type="Pfam" id="PF13589">
    <property type="entry name" value="HATPase_c_3"/>
    <property type="match status" value="1"/>
</dbReference>
<dbReference type="OrthoDB" id="10263226at2759"/>
<dbReference type="InterPro" id="IPR002099">
    <property type="entry name" value="MutL/Mlh/PMS"/>
</dbReference>
<dbReference type="InterPro" id="IPR038973">
    <property type="entry name" value="MutL/Mlh/Pms-like"/>
</dbReference>
<organism evidence="2 3">
    <name type="scientific">Colletotrichum orbiculare (strain 104-T / ATCC 96160 / CBS 514.97 / LARS 414 / MAFF 240422)</name>
    <name type="common">Cucumber anthracnose fungus</name>
    <name type="synonym">Colletotrichum lagenarium</name>
    <dbReference type="NCBI Taxonomy" id="1213857"/>
    <lineage>
        <taxon>Eukaryota</taxon>
        <taxon>Fungi</taxon>
        <taxon>Dikarya</taxon>
        <taxon>Ascomycota</taxon>
        <taxon>Pezizomycotina</taxon>
        <taxon>Sordariomycetes</taxon>
        <taxon>Hypocreomycetidae</taxon>
        <taxon>Glomerellales</taxon>
        <taxon>Glomerellaceae</taxon>
        <taxon>Colletotrichum</taxon>
        <taxon>Colletotrichum orbiculare species complex</taxon>
    </lineage>
</organism>
<dbReference type="GO" id="GO:0016887">
    <property type="term" value="F:ATP hydrolysis activity"/>
    <property type="evidence" value="ECO:0007669"/>
    <property type="project" value="InterPro"/>
</dbReference>
<comment type="similarity">
    <text evidence="1">Belongs to the DNA mismatch repair MutL/HexB family.</text>
</comment>